<feature type="transmembrane region" description="Helical" evidence="8">
    <location>
        <begin position="635"/>
        <end position="656"/>
    </location>
</feature>
<feature type="transmembrane region" description="Helical" evidence="8">
    <location>
        <begin position="529"/>
        <end position="553"/>
    </location>
</feature>
<evidence type="ECO:0000256" key="8">
    <source>
        <dbReference type="SAM" id="Phobius"/>
    </source>
</evidence>
<comment type="subcellular location">
    <subcellularLocation>
        <location evidence="1">Cell membrane</location>
        <topology evidence="1">Multi-pass membrane protein</topology>
    </subcellularLocation>
</comment>
<evidence type="ECO:0000259" key="11">
    <source>
        <dbReference type="Pfam" id="PF12794"/>
    </source>
</evidence>
<feature type="transmembrane region" description="Helical" evidence="8">
    <location>
        <begin position="677"/>
        <end position="701"/>
    </location>
</feature>
<dbReference type="SUPFAM" id="SSF82689">
    <property type="entry name" value="Mechanosensitive channel protein MscS (YggB), C-terminal domain"/>
    <property type="match status" value="1"/>
</dbReference>
<dbReference type="InterPro" id="IPR010920">
    <property type="entry name" value="LSM_dom_sf"/>
</dbReference>
<dbReference type="InterPro" id="IPR006685">
    <property type="entry name" value="MscS_channel_2nd"/>
</dbReference>
<reference evidence="15 16" key="1">
    <citation type="submission" date="2018-05" db="EMBL/GenBank/DDBJ databases">
        <title>Draft Genome Sequences for a Diverse set of 7 Haemophilus Species.</title>
        <authorList>
            <person name="Nichols M."/>
            <person name="Topaz N."/>
            <person name="Wang X."/>
            <person name="Wang X."/>
            <person name="Boxrud D."/>
        </authorList>
    </citation>
    <scope>NUCLEOTIDE SEQUENCE [LARGE SCALE GENOMIC DNA]</scope>
    <source>
        <strain evidence="15 16">C2015005473</strain>
    </source>
</reference>
<feature type="transmembrane region" description="Helical" evidence="8">
    <location>
        <begin position="839"/>
        <end position="859"/>
    </location>
</feature>
<dbReference type="SUPFAM" id="SSF50182">
    <property type="entry name" value="Sm-like ribonucleoproteins"/>
    <property type="match status" value="1"/>
</dbReference>
<feature type="coiled-coil region" evidence="7">
    <location>
        <begin position="113"/>
        <end position="147"/>
    </location>
</feature>
<dbReference type="NCBIfam" id="NF008438">
    <property type="entry name" value="PRK11281.1"/>
    <property type="match status" value="1"/>
</dbReference>
<feature type="transmembrane region" description="Helical" evidence="8">
    <location>
        <begin position="606"/>
        <end position="623"/>
    </location>
</feature>
<feature type="signal peptide" evidence="9">
    <location>
        <begin position="1"/>
        <end position="25"/>
    </location>
</feature>
<dbReference type="InterPro" id="IPR024393">
    <property type="entry name" value="MscS_porin"/>
</dbReference>
<dbReference type="Gene3D" id="1.10.287.1260">
    <property type="match status" value="1"/>
</dbReference>
<evidence type="ECO:0000313" key="16">
    <source>
        <dbReference type="Proteomes" id="UP000253950"/>
    </source>
</evidence>
<keyword evidence="7" id="KW-0175">Coiled coil</keyword>
<evidence type="ECO:0000256" key="9">
    <source>
        <dbReference type="SAM" id="SignalP"/>
    </source>
</evidence>
<dbReference type="InterPro" id="IPR049278">
    <property type="entry name" value="MS_channel_C"/>
</dbReference>
<organism evidence="15 16">
    <name type="scientific">Haemophilus sputorum</name>
    <dbReference type="NCBI Taxonomy" id="1078480"/>
    <lineage>
        <taxon>Bacteria</taxon>
        <taxon>Pseudomonadati</taxon>
        <taxon>Pseudomonadota</taxon>
        <taxon>Gammaproteobacteria</taxon>
        <taxon>Pasteurellales</taxon>
        <taxon>Pasteurellaceae</taxon>
        <taxon>Haemophilus</taxon>
    </lineage>
</organism>
<dbReference type="Pfam" id="PF12794">
    <property type="entry name" value="MscS_TM"/>
    <property type="match status" value="1"/>
</dbReference>
<evidence type="ECO:0000256" key="5">
    <source>
        <dbReference type="ARBA" id="ARBA00022989"/>
    </source>
</evidence>
<feature type="domain" description="Mechanosensitive ion channel MscS porin" evidence="12">
    <location>
        <begin position="38"/>
        <end position="265"/>
    </location>
</feature>
<evidence type="ECO:0000259" key="14">
    <source>
        <dbReference type="Pfam" id="PF21088"/>
    </source>
</evidence>
<evidence type="ECO:0000256" key="2">
    <source>
        <dbReference type="ARBA" id="ARBA00008017"/>
    </source>
</evidence>
<name>A0ABX9HS36_9PAST</name>
<dbReference type="RefSeq" id="WP_111389210.1">
    <property type="nucleotide sequence ID" value="NZ_QEQG01000002.1"/>
</dbReference>
<dbReference type="PROSITE" id="PS01246">
    <property type="entry name" value="UPF0003"/>
    <property type="match status" value="1"/>
</dbReference>
<dbReference type="InterPro" id="IPR011066">
    <property type="entry name" value="MscS_channel_C_sf"/>
</dbReference>
<dbReference type="InterPro" id="IPR025692">
    <property type="entry name" value="MscS_IM_dom1"/>
</dbReference>
<evidence type="ECO:0000256" key="7">
    <source>
        <dbReference type="SAM" id="Coils"/>
    </source>
</evidence>
<feature type="chain" id="PRO_5046798960" evidence="9">
    <location>
        <begin position="26"/>
        <end position="1115"/>
    </location>
</feature>
<dbReference type="Gene3D" id="3.30.70.100">
    <property type="match status" value="1"/>
</dbReference>
<feature type="domain" description="Mechanosensitive ion channel inner membrane" evidence="11">
    <location>
        <begin position="485"/>
        <end position="825"/>
    </location>
</feature>
<comment type="similarity">
    <text evidence="2">Belongs to the MscS (TC 1.A.23) family.</text>
</comment>
<dbReference type="Proteomes" id="UP000253950">
    <property type="component" value="Unassembled WGS sequence"/>
</dbReference>
<sequence length="1115" mass="125334">MIKQIYMPFMLAFAVVSGVSLSASAALPSEKALQTAIENTKKLEQTEENKQQLQLLEDTLAFITQTEKVKADNDALVAEITGAHKAIAASKANFEKLKAQTLPTSEKLAEQDISALQALQEETQAALEKAQNELTATNTKLIAQNAAPDKAQAALSANAKRKSVLNTELANSALSDAAKNKIEAELALLDAQNSYSQTLLRGNEELSSLYNARLDEKKQAQQNQQQLLSQIQEALNIKLVQASKNKVEEAEKSQQKNKNTNPIISKELDFNTTISEELLKKTTEISQLSQDNLRIKNVLDNLQQTQRNIEEQISSLQGTLVLSRIINKQRQSLPQDKVIKGLSKQIADLRVRVFDISEFKDSLVDTQAYISKLESREKTTFTDAEKAQLEEILQTRSKTLSELLKLLNNQLNLSINIELNQQQVKTISDALQQKLQQQSFWVKSNSEMDLEWFTRFPGLAGYELTEISKKLDFSNWKDNLGLAGLLIGGLSLLTFFIRRQHDRIKQKLTKINNSMLTVPTDSQWNTPMAIFWTVVLCLPSTFMFLIVFVLVTYICFLDPTEVWPWGLKMAFYWLYFAFMLAMLRPNGIAYRHFNMPQSSNAVFRKILKHSVWVIGLLLNTSIFNNATEYGIAYDVIGQAMTVLVLISVLFVVVPGFRMGIATYQKAASYRRDAKPMLLGLVRILLVLAPIALIVLIVMGYYYTASQIIEHLVASYFAIVTWIIIRNMVYRGFNVSSRRLSYRRLQEKRALAQAKAQAQQNGQEQTVETEDSALVLQDDAISVSDIKNQMLKITDLVLWTVLFGLLYWVWSDLVTVAYYLKEITLWQQATTTEAGTVMESITLLNLLVAMIVLIVTYILVKNLGGLLETLVFSNLNLSQGTPYTITTIFTYLLIIIGASIAFASLGMSWSKLQWLFTALSVGLGFGMQEIFGNFVSGIIILFERPVRVGDMVTIGSFNGTVSKIRIRATTLIDNDRKEVIVPNKAFITERVVNWALTSSMTRLVISVGVAYGSDLELVKRLLLQAAEENEAVLKDPAPAAYFLTFGASTLDHELRVYVGQLSDRIRTIDALNRRIDELFMANNIEIAFNQLDIFIKNQATNEEVKWGTEPLVPVKK</sequence>
<gene>
    <name evidence="15" type="ORF">DPV84_02510</name>
</gene>
<dbReference type="PANTHER" id="PTHR30347:SF1">
    <property type="entry name" value="MECHANOSENSITIVE CHANNEL MSCK"/>
    <property type="match status" value="1"/>
</dbReference>
<dbReference type="Pfam" id="PF12795">
    <property type="entry name" value="MscS_porin"/>
    <property type="match status" value="1"/>
</dbReference>
<dbReference type="Pfam" id="PF21082">
    <property type="entry name" value="MS_channel_3rd"/>
    <property type="match status" value="1"/>
</dbReference>
<feature type="transmembrane region" description="Helical" evidence="8">
    <location>
        <begin position="880"/>
        <end position="901"/>
    </location>
</feature>
<dbReference type="Gene3D" id="2.30.30.60">
    <property type="match status" value="1"/>
</dbReference>
<accession>A0ABX9HS36</accession>
<keyword evidence="5 8" id="KW-1133">Transmembrane helix</keyword>
<keyword evidence="6 8" id="KW-0472">Membrane</keyword>
<dbReference type="Pfam" id="PF00924">
    <property type="entry name" value="MS_channel_2nd"/>
    <property type="match status" value="1"/>
</dbReference>
<feature type="transmembrane region" description="Helical" evidence="8">
    <location>
        <begin position="565"/>
        <end position="585"/>
    </location>
</feature>
<evidence type="ECO:0000256" key="6">
    <source>
        <dbReference type="ARBA" id="ARBA00023136"/>
    </source>
</evidence>
<feature type="coiled-coil region" evidence="7">
    <location>
        <begin position="285"/>
        <end position="319"/>
    </location>
</feature>
<feature type="domain" description="Mechanosensitive ion channel transmembrane helices 2/3" evidence="14">
    <location>
        <begin position="886"/>
        <end position="927"/>
    </location>
</feature>
<keyword evidence="9" id="KW-0732">Signal</keyword>
<feature type="transmembrane region" description="Helical" evidence="8">
    <location>
        <begin position="707"/>
        <end position="728"/>
    </location>
</feature>
<evidence type="ECO:0000259" key="12">
    <source>
        <dbReference type="Pfam" id="PF12795"/>
    </source>
</evidence>
<dbReference type="InterPro" id="IPR052702">
    <property type="entry name" value="MscS-like_channel"/>
</dbReference>
<keyword evidence="4 8" id="KW-0812">Transmembrane</keyword>
<evidence type="ECO:0000256" key="4">
    <source>
        <dbReference type="ARBA" id="ARBA00022692"/>
    </source>
</evidence>
<comment type="caution">
    <text evidence="15">The sequence shown here is derived from an EMBL/GenBank/DDBJ whole genome shotgun (WGS) entry which is preliminary data.</text>
</comment>
<feature type="domain" description="Mechanosensitive ion channel MscS C-terminal" evidence="13">
    <location>
        <begin position="1003"/>
        <end position="1085"/>
    </location>
</feature>
<keyword evidence="3" id="KW-1003">Cell membrane</keyword>
<dbReference type="InterPro" id="IPR011014">
    <property type="entry name" value="MscS_channel_TM-2"/>
</dbReference>
<dbReference type="Pfam" id="PF21088">
    <property type="entry name" value="MS_channel_1st"/>
    <property type="match status" value="1"/>
</dbReference>
<dbReference type="SUPFAM" id="SSF82861">
    <property type="entry name" value="Mechanosensitive channel protein MscS (YggB), transmembrane region"/>
    <property type="match status" value="1"/>
</dbReference>
<protein>
    <submittedName>
        <fullName evidence="15">Mechanosensitive channel MscK</fullName>
    </submittedName>
</protein>
<evidence type="ECO:0000259" key="10">
    <source>
        <dbReference type="Pfam" id="PF00924"/>
    </source>
</evidence>
<evidence type="ECO:0000256" key="3">
    <source>
        <dbReference type="ARBA" id="ARBA00022475"/>
    </source>
</evidence>
<evidence type="ECO:0000256" key="1">
    <source>
        <dbReference type="ARBA" id="ARBA00004651"/>
    </source>
</evidence>
<dbReference type="EMBL" id="QEQG01000002">
    <property type="protein sequence ID" value="RDF12423.1"/>
    <property type="molecule type" value="Genomic_DNA"/>
</dbReference>
<feature type="domain" description="Mechanosensitive ion channel MscS" evidence="10">
    <location>
        <begin position="929"/>
        <end position="993"/>
    </location>
</feature>
<proteinExistence type="inferred from homology"/>
<feature type="transmembrane region" description="Helical" evidence="8">
    <location>
        <begin position="480"/>
        <end position="497"/>
    </location>
</feature>
<feature type="transmembrane region" description="Helical" evidence="8">
    <location>
        <begin position="913"/>
        <end position="941"/>
    </location>
</feature>
<dbReference type="InterPro" id="IPR006686">
    <property type="entry name" value="MscS_channel_CS"/>
</dbReference>
<dbReference type="InterPro" id="IPR023408">
    <property type="entry name" value="MscS_beta-dom_sf"/>
</dbReference>
<evidence type="ECO:0000313" key="15">
    <source>
        <dbReference type="EMBL" id="RDF12423.1"/>
    </source>
</evidence>
<feature type="transmembrane region" description="Helical" evidence="8">
    <location>
        <begin position="795"/>
        <end position="819"/>
    </location>
</feature>
<keyword evidence="16" id="KW-1185">Reference proteome</keyword>
<dbReference type="InterPro" id="IPR049142">
    <property type="entry name" value="MS_channel_1st"/>
</dbReference>
<evidence type="ECO:0000259" key="13">
    <source>
        <dbReference type="Pfam" id="PF21082"/>
    </source>
</evidence>
<dbReference type="PANTHER" id="PTHR30347">
    <property type="entry name" value="POTASSIUM CHANNEL RELATED"/>
    <property type="match status" value="1"/>
</dbReference>